<comment type="catalytic activity">
    <reaction evidence="7">
        <text>5-O-(1-carboxyvinyl)-3-phosphoshikimate = chorismate + phosphate</text>
        <dbReference type="Rhea" id="RHEA:21020"/>
        <dbReference type="ChEBI" id="CHEBI:29748"/>
        <dbReference type="ChEBI" id="CHEBI:43474"/>
        <dbReference type="ChEBI" id="CHEBI:57701"/>
        <dbReference type="EC" id="4.2.3.5"/>
    </reaction>
</comment>
<feature type="binding site" evidence="7">
    <location>
        <position position="332"/>
    </location>
    <ligand>
        <name>FMN</name>
        <dbReference type="ChEBI" id="CHEBI:58210"/>
    </ligand>
</feature>
<dbReference type="GO" id="GO:0005829">
    <property type="term" value="C:cytosol"/>
    <property type="evidence" value="ECO:0007669"/>
    <property type="project" value="TreeGrafter"/>
</dbReference>
<evidence type="ECO:0000256" key="1">
    <source>
        <dbReference type="ARBA" id="ARBA00005044"/>
    </source>
</evidence>
<dbReference type="GO" id="GO:0009423">
    <property type="term" value="P:chorismate biosynthetic process"/>
    <property type="evidence" value="ECO:0007669"/>
    <property type="project" value="UniProtKB-UniRule"/>
</dbReference>
<keyword evidence="7" id="KW-0285">Flavoprotein</keyword>
<dbReference type="Proteomes" id="UP000000845">
    <property type="component" value="Chromosome"/>
</dbReference>
<evidence type="ECO:0000313" key="8">
    <source>
        <dbReference type="EMBL" id="ACZ09273.1"/>
    </source>
</evidence>
<dbReference type="Pfam" id="PF01264">
    <property type="entry name" value="Chorismate_synt"/>
    <property type="match status" value="1"/>
</dbReference>
<sequence>MSTNWGRNYRISIFGESHGKALGVNIDGIPAGTKLDLDFIKEEMQRRAPGKSEFSTPRMEKDEFEILSGYINELTTGTPLCMIVRNTDQRSKDYSELAQKMRPGHADYSGLMRYKGFNDIRGSGHFSGRITASIVFAGAIAKLILKEKGIHIGAHIKSIFDTEDRGFENKDRNPEVFESLRQEFLPFLNKEIRVPLENKIRAVKDEGDSVGGVVEISVIGMPAGVGDPFFNSVESELASMMYSIPAVKGLEFGAGFAIAGMLGSEANDEMYFDEDENIKTYTNNNGGIIGGITNGEPVNFKVAIKPPASISKKQKTVNIVTKENTVLEVTGRHDPVIVPRAVVVLECATAIVMLDCLLEAEKNKGL</sequence>
<evidence type="ECO:0000256" key="3">
    <source>
        <dbReference type="ARBA" id="ARBA00013036"/>
    </source>
</evidence>
<evidence type="ECO:0000256" key="7">
    <source>
        <dbReference type="HAMAP-Rule" id="MF_00300"/>
    </source>
</evidence>
<protein>
    <recommendedName>
        <fullName evidence="3 7">Chorismate synthase</fullName>
        <shortName evidence="7">CS</shortName>
        <ecNumber evidence="3 7">4.2.3.5</ecNumber>
    </recommendedName>
    <alternativeName>
        <fullName evidence="7">5-enolpyruvylshikimate-3-phosphate phospholyase</fullName>
    </alternativeName>
</protein>
<dbReference type="KEGG" id="str:Sterm_2420"/>
<dbReference type="STRING" id="526218.Sterm_2420"/>
<keyword evidence="5 7" id="KW-0057">Aromatic amino acid biosynthesis</keyword>
<comment type="pathway">
    <text evidence="1 7">Metabolic intermediate biosynthesis; chorismate biosynthesis; chorismate from D-erythrose 4-phosphate and phosphoenolpyruvate: step 7/7.</text>
</comment>
<feature type="binding site" evidence="7">
    <location>
        <begin position="125"/>
        <end position="127"/>
    </location>
    <ligand>
        <name>FMN</name>
        <dbReference type="ChEBI" id="CHEBI:58210"/>
    </ligand>
</feature>
<dbReference type="Gene3D" id="3.60.150.10">
    <property type="entry name" value="Chorismate synthase AroC"/>
    <property type="match status" value="1"/>
</dbReference>
<proteinExistence type="inferred from homology"/>
<dbReference type="SUPFAM" id="SSF103263">
    <property type="entry name" value="Chorismate synthase, AroC"/>
    <property type="match status" value="1"/>
</dbReference>
<keyword evidence="7" id="KW-0288">FMN</keyword>
<evidence type="ECO:0000256" key="2">
    <source>
        <dbReference type="ARBA" id="ARBA00008014"/>
    </source>
</evidence>
<name>D1ALD0_SEBTE</name>
<dbReference type="InterPro" id="IPR000453">
    <property type="entry name" value="Chorismate_synth"/>
</dbReference>
<evidence type="ECO:0000256" key="4">
    <source>
        <dbReference type="ARBA" id="ARBA00022605"/>
    </source>
</evidence>
<organism evidence="8 9">
    <name type="scientific">Sebaldella termitidis (strain ATCC 33386 / NCTC 11300)</name>
    <dbReference type="NCBI Taxonomy" id="526218"/>
    <lineage>
        <taxon>Bacteria</taxon>
        <taxon>Fusobacteriati</taxon>
        <taxon>Fusobacteriota</taxon>
        <taxon>Fusobacteriia</taxon>
        <taxon>Fusobacteriales</taxon>
        <taxon>Leptotrichiaceae</taxon>
        <taxon>Sebaldella</taxon>
    </lineage>
</organism>
<dbReference type="GO" id="GO:0008652">
    <property type="term" value="P:amino acid biosynthetic process"/>
    <property type="evidence" value="ECO:0007669"/>
    <property type="project" value="UniProtKB-KW"/>
</dbReference>
<dbReference type="InterPro" id="IPR020541">
    <property type="entry name" value="Chorismate_synthase_CS"/>
</dbReference>
<dbReference type="HAMAP" id="MF_00300">
    <property type="entry name" value="Chorismate_synth"/>
    <property type="match status" value="1"/>
</dbReference>
<evidence type="ECO:0000256" key="6">
    <source>
        <dbReference type="ARBA" id="ARBA00023239"/>
    </source>
</evidence>
<reference evidence="8 9" key="2">
    <citation type="journal article" date="2010" name="Stand. Genomic Sci.">
        <title>Complete genome sequence of Sebaldella termitidis type strain (NCTC 11300).</title>
        <authorList>
            <person name="Harmon-Smith M."/>
            <person name="Celia L."/>
            <person name="Chertkov O."/>
            <person name="Lapidus A."/>
            <person name="Copeland A."/>
            <person name="Glavina Del Rio T."/>
            <person name="Nolan M."/>
            <person name="Lucas S."/>
            <person name="Tice H."/>
            <person name="Cheng J.F."/>
            <person name="Han C."/>
            <person name="Detter J.C."/>
            <person name="Bruce D."/>
            <person name="Goodwin L."/>
            <person name="Pitluck S."/>
            <person name="Pati A."/>
            <person name="Liolios K."/>
            <person name="Ivanova N."/>
            <person name="Mavromatis K."/>
            <person name="Mikhailova N."/>
            <person name="Chen A."/>
            <person name="Palaniappan K."/>
            <person name="Land M."/>
            <person name="Hauser L."/>
            <person name="Chang Y.J."/>
            <person name="Jeffries C.D."/>
            <person name="Brettin T."/>
            <person name="Goker M."/>
            <person name="Beck B."/>
            <person name="Bristow J."/>
            <person name="Eisen J.A."/>
            <person name="Markowitz V."/>
            <person name="Hugenholtz P."/>
            <person name="Kyrpides N.C."/>
            <person name="Klenk H.P."/>
            <person name="Chen F."/>
        </authorList>
    </citation>
    <scope>NUCLEOTIDE SEQUENCE [LARGE SCALE GENOMIC DNA]</scope>
    <source>
        <strain evidence="9">ATCC 33386 / NCTC 11300</strain>
    </source>
</reference>
<dbReference type="GO" id="GO:0009073">
    <property type="term" value="P:aromatic amino acid family biosynthetic process"/>
    <property type="evidence" value="ECO:0007669"/>
    <property type="project" value="UniProtKB-KW"/>
</dbReference>
<comment type="similarity">
    <text evidence="2 7">Belongs to the chorismate synthase family.</text>
</comment>
<dbReference type="PIRSF" id="PIRSF001456">
    <property type="entry name" value="Chorismate_synth"/>
    <property type="match status" value="1"/>
</dbReference>
<keyword evidence="4 7" id="KW-0028">Amino-acid biosynthesis</keyword>
<keyword evidence="7" id="KW-0274">FAD</keyword>
<dbReference type="PANTHER" id="PTHR21085">
    <property type="entry name" value="CHORISMATE SYNTHASE"/>
    <property type="match status" value="1"/>
</dbReference>
<dbReference type="RefSeq" id="WP_012861867.1">
    <property type="nucleotide sequence ID" value="NC_013517.1"/>
</dbReference>
<dbReference type="UniPathway" id="UPA00053">
    <property type="reaction ID" value="UER00090"/>
</dbReference>
<dbReference type="PANTHER" id="PTHR21085:SF0">
    <property type="entry name" value="CHORISMATE SYNTHASE"/>
    <property type="match status" value="1"/>
</dbReference>
<feature type="binding site" evidence="7">
    <location>
        <begin position="305"/>
        <end position="309"/>
    </location>
    <ligand>
        <name>FMN</name>
        <dbReference type="ChEBI" id="CHEBI:58210"/>
    </ligand>
</feature>
<dbReference type="PROSITE" id="PS00789">
    <property type="entry name" value="CHORISMATE_SYNTHASE_3"/>
    <property type="match status" value="1"/>
</dbReference>
<dbReference type="NCBIfam" id="NF003793">
    <property type="entry name" value="PRK05382.1"/>
    <property type="match status" value="1"/>
</dbReference>
<dbReference type="EC" id="4.2.3.5" evidence="3 7"/>
<keyword evidence="7" id="KW-0521">NADP</keyword>
<gene>
    <name evidence="7" type="primary">aroC</name>
    <name evidence="8" type="ordered locus">Sterm_2420</name>
</gene>
<dbReference type="GO" id="GO:0004107">
    <property type="term" value="F:chorismate synthase activity"/>
    <property type="evidence" value="ECO:0007669"/>
    <property type="project" value="UniProtKB-UniRule"/>
</dbReference>
<dbReference type="CDD" id="cd07304">
    <property type="entry name" value="Chorismate_synthase"/>
    <property type="match status" value="1"/>
</dbReference>
<comment type="subunit">
    <text evidence="7">Homotetramer.</text>
</comment>
<keyword evidence="9" id="KW-1185">Reference proteome</keyword>
<accession>D1ALD0</accession>
<dbReference type="NCBIfam" id="TIGR00033">
    <property type="entry name" value="aroC"/>
    <property type="match status" value="1"/>
</dbReference>
<keyword evidence="6 7" id="KW-0456">Lyase</keyword>
<evidence type="ECO:0000313" key="9">
    <source>
        <dbReference type="Proteomes" id="UP000000845"/>
    </source>
</evidence>
<evidence type="ECO:0000256" key="5">
    <source>
        <dbReference type="ARBA" id="ARBA00023141"/>
    </source>
</evidence>
<dbReference type="PROSITE" id="PS00788">
    <property type="entry name" value="CHORISMATE_SYNTHASE_2"/>
    <property type="match status" value="1"/>
</dbReference>
<dbReference type="AlphaFoldDB" id="D1ALD0"/>
<comment type="function">
    <text evidence="7">Catalyzes the anti-1,4-elimination of the C-3 phosphate and the C-6 proR hydrogen from 5-enolpyruvylshikimate-3-phosphate (EPSP) to yield chorismate, which is the branch point compound that serves as the starting substrate for the three terminal pathways of aromatic amino acid biosynthesis. This reaction introduces a second double bond into the aromatic ring system.</text>
</comment>
<dbReference type="EMBL" id="CP001739">
    <property type="protein sequence ID" value="ACZ09273.1"/>
    <property type="molecule type" value="Genomic_DNA"/>
</dbReference>
<feature type="binding site" evidence="7">
    <location>
        <position position="47"/>
    </location>
    <ligand>
        <name>NADP(+)</name>
        <dbReference type="ChEBI" id="CHEBI:58349"/>
    </ligand>
</feature>
<dbReference type="HOGENOM" id="CLU_034547_0_0_0"/>
<reference evidence="9" key="1">
    <citation type="submission" date="2009-09" db="EMBL/GenBank/DDBJ databases">
        <title>The complete chromosome of Sebaldella termitidis ATCC 33386.</title>
        <authorList>
            <consortium name="US DOE Joint Genome Institute (JGI-PGF)"/>
            <person name="Lucas S."/>
            <person name="Copeland A."/>
            <person name="Lapidus A."/>
            <person name="Glavina del Rio T."/>
            <person name="Dalin E."/>
            <person name="Tice H."/>
            <person name="Bruce D."/>
            <person name="Goodwin L."/>
            <person name="Pitluck S."/>
            <person name="Kyrpides N."/>
            <person name="Mavromatis K."/>
            <person name="Ivanova N."/>
            <person name="Mikhailova N."/>
            <person name="Sims D."/>
            <person name="Meincke L."/>
            <person name="Brettin T."/>
            <person name="Detter J.C."/>
            <person name="Han C."/>
            <person name="Larimer F."/>
            <person name="Land M."/>
            <person name="Hauser L."/>
            <person name="Markowitz V."/>
            <person name="Cheng J.F."/>
            <person name="Hugenholtz P."/>
            <person name="Woyke T."/>
            <person name="Wu D."/>
            <person name="Eisen J.A."/>
        </authorList>
    </citation>
    <scope>NUCLEOTIDE SEQUENCE [LARGE SCALE GENOMIC DNA]</scope>
    <source>
        <strain evidence="9">ATCC 33386 / NCTC 11300</strain>
    </source>
</reference>
<dbReference type="GO" id="GO:0010181">
    <property type="term" value="F:FMN binding"/>
    <property type="evidence" value="ECO:0007669"/>
    <property type="project" value="TreeGrafter"/>
</dbReference>
<comment type="caution">
    <text evidence="7">Lacks conserved residue(s) required for the propagation of feature annotation.</text>
</comment>
<dbReference type="InterPro" id="IPR035904">
    <property type="entry name" value="Chorismate_synth_AroC_sf"/>
</dbReference>
<dbReference type="eggNOG" id="COG0082">
    <property type="taxonomic scope" value="Bacteria"/>
</dbReference>
<feature type="binding site" evidence="7">
    <location>
        <position position="290"/>
    </location>
    <ligand>
        <name>FMN</name>
        <dbReference type="ChEBI" id="CHEBI:58210"/>
    </ligand>
</feature>
<comment type="cofactor">
    <cofactor evidence="7">
        <name>FMNH2</name>
        <dbReference type="ChEBI" id="CHEBI:57618"/>
    </cofactor>
    <text evidence="7">Reduced FMN (FMNH(2)).</text>
</comment>